<keyword evidence="2" id="KW-1185">Reference proteome</keyword>
<accession>A0AAD8ED47</accession>
<dbReference type="EMBL" id="JASPKZ010007252">
    <property type="protein sequence ID" value="KAJ9585671.1"/>
    <property type="molecule type" value="Genomic_DNA"/>
</dbReference>
<reference evidence="1" key="1">
    <citation type="journal article" date="2023" name="IScience">
        <title>Live-bearing cockroach genome reveals convergent evolutionary mechanisms linked to viviparity in insects and beyond.</title>
        <authorList>
            <person name="Fouks B."/>
            <person name="Harrison M.C."/>
            <person name="Mikhailova A.A."/>
            <person name="Marchal E."/>
            <person name="English S."/>
            <person name="Carruthers M."/>
            <person name="Jennings E.C."/>
            <person name="Chiamaka E.L."/>
            <person name="Frigard R.A."/>
            <person name="Pippel M."/>
            <person name="Attardo G.M."/>
            <person name="Benoit J.B."/>
            <person name="Bornberg-Bauer E."/>
            <person name="Tobe S.S."/>
        </authorList>
    </citation>
    <scope>NUCLEOTIDE SEQUENCE</scope>
    <source>
        <strain evidence="1">Stay&amp;Tobe</strain>
    </source>
</reference>
<feature type="non-terminal residue" evidence="1">
    <location>
        <position position="103"/>
    </location>
</feature>
<feature type="non-terminal residue" evidence="1">
    <location>
        <position position="1"/>
    </location>
</feature>
<evidence type="ECO:0000313" key="1">
    <source>
        <dbReference type="EMBL" id="KAJ9585671.1"/>
    </source>
</evidence>
<protein>
    <submittedName>
        <fullName evidence="1">Uncharacterized protein</fullName>
    </submittedName>
</protein>
<reference evidence="1" key="2">
    <citation type="submission" date="2023-05" db="EMBL/GenBank/DDBJ databases">
        <authorList>
            <person name="Fouks B."/>
        </authorList>
    </citation>
    <scope>NUCLEOTIDE SEQUENCE</scope>
    <source>
        <strain evidence="1">Stay&amp;Tobe</strain>
        <tissue evidence="1">Testes</tissue>
    </source>
</reference>
<name>A0AAD8ED47_DIPPU</name>
<proteinExistence type="predicted"/>
<comment type="caution">
    <text evidence="1">The sequence shown here is derived from an EMBL/GenBank/DDBJ whole genome shotgun (WGS) entry which is preliminary data.</text>
</comment>
<sequence>IRHNDLICFEKASELLTSSVACFFLQKLYKQDLMLYNSTATFSFIRRWLWRLCDLAFCMFNNNGALGAWPLQIPEIGNRNLIHEMTATTLCPIISDNSESSLN</sequence>
<dbReference type="Proteomes" id="UP001233999">
    <property type="component" value="Unassembled WGS sequence"/>
</dbReference>
<evidence type="ECO:0000313" key="2">
    <source>
        <dbReference type="Proteomes" id="UP001233999"/>
    </source>
</evidence>
<organism evidence="1 2">
    <name type="scientific">Diploptera punctata</name>
    <name type="common">Pacific beetle cockroach</name>
    <dbReference type="NCBI Taxonomy" id="6984"/>
    <lineage>
        <taxon>Eukaryota</taxon>
        <taxon>Metazoa</taxon>
        <taxon>Ecdysozoa</taxon>
        <taxon>Arthropoda</taxon>
        <taxon>Hexapoda</taxon>
        <taxon>Insecta</taxon>
        <taxon>Pterygota</taxon>
        <taxon>Neoptera</taxon>
        <taxon>Polyneoptera</taxon>
        <taxon>Dictyoptera</taxon>
        <taxon>Blattodea</taxon>
        <taxon>Blaberoidea</taxon>
        <taxon>Blaberidae</taxon>
        <taxon>Diplopterinae</taxon>
        <taxon>Diploptera</taxon>
    </lineage>
</organism>
<gene>
    <name evidence="1" type="ORF">L9F63_002542</name>
</gene>
<dbReference type="AlphaFoldDB" id="A0AAD8ED47"/>